<dbReference type="PANTHER" id="PTHR30055">
    <property type="entry name" value="HTH-TYPE TRANSCRIPTIONAL REGULATOR RUTR"/>
    <property type="match status" value="1"/>
</dbReference>
<keyword evidence="7" id="KW-1185">Reference proteome</keyword>
<protein>
    <submittedName>
        <fullName evidence="6">AcrR family transcriptional regulator</fullName>
    </submittedName>
</protein>
<dbReference type="GO" id="GO:0000976">
    <property type="term" value="F:transcription cis-regulatory region binding"/>
    <property type="evidence" value="ECO:0007669"/>
    <property type="project" value="TreeGrafter"/>
</dbReference>
<keyword evidence="3" id="KW-0804">Transcription</keyword>
<dbReference type="AlphaFoldDB" id="A0A841FNS1"/>
<dbReference type="Proteomes" id="UP000548476">
    <property type="component" value="Unassembled WGS sequence"/>
</dbReference>
<evidence type="ECO:0000256" key="2">
    <source>
        <dbReference type="ARBA" id="ARBA00023125"/>
    </source>
</evidence>
<organism evidence="6 7">
    <name type="scientific">Phytomonospora endophytica</name>
    <dbReference type="NCBI Taxonomy" id="714109"/>
    <lineage>
        <taxon>Bacteria</taxon>
        <taxon>Bacillati</taxon>
        <taxon>Actinomycetota</taxon>
        <taxon>Actinomycetes</taxon>
        <taxon>Micromonosporales</taxon>
        <taxon>Micromonosporaceae</taxon>
        <taxon>Phytomonospora</taxon>
    </lineage>
</organism>
<dbReference type="GO" id="GO:0003700">
    <property type="term" value="F:DNA-binding transcription factor activity"/>
    <property type="evidence" value="ECO:0007669"/>
    <property type="project" value="TreeGrafter"/>
</dbReference>
<evidence type="ECO:0000256" key="4">
    <source>
        <dbReference type="PROSITE-ProRule" id="PRU00335"/>
    </source>
</evidence>
<evidence type="ECO:0000259" key="5">
    <source>
        <dbReference type="PROSITE" id="PS50977"/>
    </source>
</evidence>
<comment type="caution">
    <text evidence="6">The sequence shown here is derived from an EMBL/GenBank/DDBJ whole genome shotgun (WGS) entry which is preliminary data.</text>
</comment>
<accession>A0A841FNS1</accession>
<gene>
    <name evidence="6" type="ORF">HNR73_005360</name>
</gene>
<feature type="domain" description="HTH tetR-type" evidence="5">
    <location>
        <begin position="10"/>
        <end position="70"/>
    </location>
</feature>
<evidence type="ECO:0000256" key="1">
    <source>
        <dbReference type="ARBA" id="ARBA00023015"/>
    </source>
</evidence>
<keyword evidence="1" id="KW-0805">Transcription regulation</keyword>
<dbReference type="RefSeq" id="WP_184790298.1">
    <property type="nucleotide sequence ID" value="NZ_BONT01000093.1"/>
</dbReference>
<dbReference type="Gene3D" id="1.10.357.10">
    <property type="entry name" value="Tetracycline Repressor, domain 2"/>
    <property type="match status" value="1"/>
</dbReference>
<dbReference type="InterPro" id="IPR009057">
    <property type="entry name" value="Homeodomain-like_sf"/>
</dbReference>
<dbReference type="PRINTS" id="PR00455">
    <property type="entry name" value="HTHTETR"/>
</dbReference>
<evidence type="ECO:0000313" key="6">
    <source>
        <dbReference type="EMBL" id="MBB6037484.1"/>
    </source>
</evidence>
<dbReference type="SUPFAM" id="SSF48498">
    <property type="entry name" value="Tetracyclin repressor-like, C-terminal domain"/>
    <property type="match status" value="1"/>
</dbReference>
<dbReference type="InterPro" id="IPR036271">
    <property type="entry name" value="Tet_transcr_reg_TetR-rel_C_sf"/>
</dbReference>
<reference evidence="6 7" key="1">
    <citation type="submission" date="2020-08" db="EMBL/GenBank/DDBJ databases">
        <title>Genomic Encyclopedia of Type Strains, Phase IV (KMG-IV): sequencing the most valuable type-strain genomes for metagenomic binning, comparative biology and taxonomic classification.</title>
        <authorList>
            <person name="Goeker M."/>
        </authorList>
    </citation>
    <scope>NUCLEOTIDE SEQUENCE [LARGE SCALE GENOMIC DNA]</scope>
    <source>
        <strain evidence="6 7">YIM 65646</strain>
    </source>
</reference>
<sequence length="200" mass="21671">MTGVRKRRAGETEAALKEAARRLFVERGFLNTKITDITKAAGRSTGSFYEHFTGKDELLAALLSDMRGAAGAAITEHPRDHDLSDRDELRAHLAVAWGVFRENLPVVVALFQSMVADEPGSGRAWRDLATDTDMLREHLEWLAERGHALPGPPRILAPAMGAMLAMLAYAVMTTDEGPGLSDAEIVEALTGLLHKGLNGD</sequence>
<name>A0A841FNS1_9ACTN</name>
<dbReference type="Pfam" id="PF00440">
    <property type="entry name" value="TetR_N"/>
    <property type="match status" value="1"/>
</dbReference>
<dbReference type="Gene3D" id="1.10.10.60">
    <property type="entry name" value="Homeodomain-like"/>
    <property type="match status" value="1"/>
</dbReference>
<feature type="DNA-binding region" description="H-T-H motif" evidence="4">
    <location>
        <begin position="33"/>
        <end position="52"/>
    </location>
</feature>
<dbReference type="PROSITE" id="PS50977">
    <property type="entry name" value="HTH_TETR_2"/>
    <property type="match status" value="1"/>
</dbReference>
<proteinExistence type="predicted"/>
<dbReference type="PANTHER" id="PTHR30055:SF234">
    <property type="entry name" value="HTH-TYPE TRANSCRIPTIONAL REGULATOR BETI"/>
    <property type="match status" value="1"/>
</dbReference>
<dbReference type="InterPro" id="IPR050109">
    <property type="entry name" value="HTH-type_TetR-like_transc_reg"/>
</dbReference>
<dbReference type="SUPFAM" id="SSF46689">
    <property type="entry name" value="Homeodomain-like"/>
    <property type="match status" value="1"/>
</dbReference>
<evidence type="ECO:0000313" key="7">
    <source>
        <dbReference type="Proteomes" id="UP000548476"/>
    </source>
</evidence>
<keyword evidence="2 4" id="KW-0238">DNA-binding</keyword>
<evidence type="ECO:0000256" key="3">
    <source>
        <dbReference type="ARBA" id="ARBA00023163"/>
    </source>
</evidence>
<dbReference type="EMBL" id="JACHGT010000012">
    <property type="protein sequence ID" value="MBB6037484.1"/>
    <property type="molecule type" value="Genomic_DNA"/>
</dbReference>
<dbReference type="InterPro" id="IPR001647">
    <property type="entry name" value="HTH_TetR"/>
</dbReference>